<dbReference type="OrthoDB" id="3902805at2"/>
<dbReference type="Proteomes" id="UP000199548">
    <property type="component" value="Unassembled WGS sequence"/>
</dbReference>
<evidence type="ECO:0000256" key="4">
    <source>
        <dbReference type="ARBA" id="ARBA00019905"/>
    </source>
</evidence>
<evidence type="ECO:0000256" key="8">
    <source>
        <dbReference type="ARBA" id="ARBA00030473"/>
    </source>
</evidence>
<protein>
    <recommendedName>
        <fullName evidence="4">Trehalase</fullName>
        <ecNumber evidence="3">3.2.1.28</ecNumber>
    </recommendedName>
    <alternativeName>
        <fullName evidence="8">Alpha,alpha-trehalase</fullName>
    </alternativeName>
    <alternativeName>
        <fullName evidence="9">Alpha,alpha-trehalose glucohydrolase</fullName>
    </alternativeName>
</protein>
<accession>A0A1I3TTC6</accession>
<comment type="catalytic activity">
    <reaction evidence="1">
        <text>alpha,alpha-trehalose + H2O = alpha-D-glucose + beta-D-glucose</text>
        <dbReference type="Rhea" id="RHEA:32675"/>
        <dbReference type="ChEBI" id="CHEBI:15377"/>
        <dbReference type="ChEBI" id="CHEBI:15903"/>
        <dbReference type="ChEBI" id="CHEBI:16551"/>
        <dbReference type="ChEBI" id="CHEBI:17925"/>
        <dbReference type="EC" id="3.2.1.28"/>
    </reaction>
</comment>
<keyword evidence="16" id="KW-1185">Reference proteome</keyword>
<dbReference type="RefSeq" id="WP_091018504.1">
    <property type="nucleotide sequence ID" value="NZ_CP041745.1"/>
</dbReference>
<dbReference type="PANTHER" id="PTHR31616">
    <property type="entry name" value="TREHALASE"/>
    <property type="match status" value="1"/>
</dbReference>
<dbReference type="PANTHER" id="PTHR31616:SF0">
    <property type="entry name" value="GLUCAN 1,4-ALPHA-GLUCOSIDASE"/>
    <property type="match status" value="1"/>
</dbReference>
<keyword evidence="5" id="KW-0378">Hydrolase</keyword>
<evidence type="ECO:0000259" key="13">
    <source>
        <dbReference type="Pfam" id="PF00723"/>
    </source>
</evidence>
<dbReference type="Pfam" id="PF00723">
    <property type="entry name" value="Glyco_hydro_15"/>
    <property type="match status" value="1"/>
</dbReference>
<evidence type="ECO:0000256" key="11">
    <source>
        <dbReference type="ARBA" id="ARBA00060615"/>
    </source>
</evidence>
<name>A0A1I3TTC6_9BURK</name>
<dbReference type="GO" id="GO:0004555">
    <property type="term" value="F:alpha,alpha-trehalase activity"/>
    <property type="evidence" value="ECO:0007669"/>
    <property type="project" value="UniProtKB-EC"/>
</dbReference>
<evidence type="ECO:0000256" key="6">
    <source>
        <dbReference type="ARBA" id="ARBA00023277"/>
    </source>
</evidence>
<dbReference type="SUPFAM" id="SSF48208">
    <property type="entry name" value="Six-hairpin glycosidases"/>
    <property type="match status" value="1"/>
</dbReference>
<feature type="domain" description="Trehalase-like N-terminal" evidence="14">
    <location>
        <begin position="3"/>
        <end position="169"/>
    </location>
</feature>
<dbReference type="STRING" id="420953.SAMN05192543_110139"/>
<comment type="cofactor">
    <cofactor evidence="10">
        <name>phosphate</name>
        <dbReference type="ChEBI" id="CHEBI:43474"/>
    </cofactor>
</comment>
<feature type="domain" description="GH15-like" evidence="13">
    <location>
        <begin position="225"/>
        <end position="583"/>
    </location>
</feature>
<evidence type="ECO:0000256" key="9">
    <source>
        <dbReference type="ARBA" id="ARBA00031637"/>
    </source>
</evidence>
<evidence type="ECO:0000256" key="1">
    <source>
        <dbReference type="ARBA" id="ARBA00001576"/>
    </source>
</evidence>
<evidence type="ECO:0000313" key="15">
    <source>
        <dbReference type="EMBL" id="SFJ74508.1"/>
    </source>
</evidence>
<dbReference type="EC" id="3.2.1.28" evidence="3"/>
<dbReference type="FunFam" id="1.50.10.10:FF:000005">
    <property type="entry name" value="Glycosyl hydrolase, glucoamylase"/>
    <property type="match status" value="1"/>
</dbReference>
<feature type="compositionally biased region" description="Polar residues" evidence="12">
    <location>
        <begin position="611"/>
        <end position="625"/>
    </location>
</feature>
<dbReference type="AlphaFoldDB" id="A0A1I3TTC6"/>
<evidence type="ECO:0000256" key="3">
    <source>
        <dbReference type="ARBA" id="ARBA00012757"/>
    </source>
</evidence>
<evidence type="ECO:0000256" key="12">
    <source>
        <dbReference type="SAM" id="MobiDB-lite"/>
    </source>
</evidence>
<evidence type="ECO:0000256" key="10">
    <source>
        <dbReference type="ARBA" id="ARBA00053030"/>
    </source>
</evidence>
<dbReference type="GO" id="GO:0005993">
    <property type="term" value="P:trehalose catabolic process"/>
    <property type="evidence" value="ECO:0007669"/>
    <property type="project" value="UniProtKB-ARBA"/>
</dbReference>
<keyword evidence="7" id="KW-0326">Glycosidase</keyword>
<reference evidence="15 16" key="1">
    <citation type="submission" date="2016-10" db="EMBL/GenBank/DDBJ databases">
        <authorList>
            <person name="de Groot N.N."/>
        </authorList>
    </citation>
    <scope>NUCLEOTIDE SEQUENCE [LARGE SCALE GENOMIC DNA]</scope>
    <source>
        <strain evidence="15 16">LMG 23650</strain>
    </source>
</reference>
<dbReference type="Pfam" id="PF19291">
    <property type="entry name" value="TREH_N"/>
    <property type="match status" value="1"/>
</dbReference>
<organism evidence="15 16">
    <name type="scientific">Paraburkholderia megapolitana</name>
    <dbReference type="NCBI Taxonomy" id="420953"/>
    <lineage>
        <taxon>Bacteria</taxon>
        <taxon>Pseudomonadati</taxon>
        <taxon>Pseudomonadota</taxon>
        <taxon>Betaproteobacteria</taxon>
        <taxon>Burkholderiales</taxon>
        <taxon>Burkholderiaceae</taxon>
        <taxon>Paraburkholderia</taxon>
    </lineage>
</organism>
<dbReference type="Gene3D" id="1.50.10.10">
    <property type="match status" value="1"/>
</dbReference>
<gene>
    <name evidence="15" type="ORF">SAMN05192543_110139</name>
</gene>
<keyword evidence="6" id="KW-0119">Carbohydrate metabolism</keyword>
<evidence type="ECO:0000313" key="16">
    <source>
        <dbReference type="Proteomes" id="UP000199548"/>
    </source>
</evidence>
<dbReference type="InterPro" id="IPR011613">
    <property type="entry name" value="GH15-like"/>
</dbReference>
<dbReference type="InterPro" id="IPR012341">
    <property type="entry name" value="6hp_glycosidase-like_sf"/>
</dbReference>
<feature type="region of interest" description="Disordered" evidence="12">
    <location>
        <begin position="593"/>
        <end position="625"/>
    </location>
</feature>
<proteinExistence type="inferred from homology"/>
<dbReference type="EMBL" id="FOQU01000010">
    <property type="protein sequence ID" value="SFJ74508.1"/>
    <property type="molecule type" value="Genomic_DNA"/>
</dbReference>
<comment type="similarity">
    <text evidence="2">Belongs to the glycosyl hydrolase 15 family.</text>
</comment>
<evidence type="ECO:0000256" key="5">
    <source>
        <dbReference type="ARBA" id="ARBA00022801"/>
    </source>
</evidence>
<dbReference type="InterPro" id="IPR008928">
    <property type="entry name" value="6-hairpin_glycosidase_sf"/>
</dbReference>
<dbReference type="InterPro" id="IPR045582">
    <property type="entry name" value="Trehalase-like_N"/>
</dbReference>
<comment type="pathway">
    <text evidence="11">Glycan degradation; trehalose degradation; D-glucose from alpha,alpha-trehalose: step 1/1.</text>
</comment>
<evidence type="ECO:0000256" key="7">
    <source>
        <dbReference type="ARBA" id="ARBA00023295"/>
    </source>
</evidence>
<sequence>MPSPIEDYALVGDGHTAALISRTGSVDWLCWPRFDSGACFAALLGNEDNGRWLLSPISDEPPVITRRYRGETLILETDFETAEGEVTVIDFMPPGNGWSELVRIVVGRRGTVRMQMELVLRFDYGFSIPWVSRLPNDSGVQAIVGPDTAVLRTPVELRGENMRTMAEFTVTAGERVPFSLAYAASHLRVPPARDPHTSLARTENHWLEWSARSTIEGRWAEPIRRSLITLKALAYEPTGGIVAAPTTSLPEQLGGTRNWDYRYCWLRDATITLLAMMRGGYYDEARAWRTWLGRVMAGSPEQLQIMYGIGGERRLPEVELDWLAGYEGAKPVRIGNNAVGQLQLDVYGEVMNALHLARVGGLQADETAWTVQCTMLKHLETIWTEPDEGIWETRGGRQHFTFSKVMAWVAFDRAIQSAETFNLPAPLEHWHEMRERIHAEVCEKSWNPKLNAFTQVYGGDDLDASTLLIPLLGFLPPSDPRIAGTVAAIEKTLMHDGFVMRYRTTEFDDGLPPGEGTFLACSFWMVDNLALQGRVAEAHEMYERLLALANDVGLLAEEYDPAARRLVGNFPQAFSHVALVHTGLNLMKHEQEMAKATGQPAHDGQPAGLTPSASAPGQDQSQTSV</sequence>
<evidence type="ECO:0000256" key="2">
    <source>
        <dbReference type="ARBA" id="ARBA00006188"/>
    </source>
</evidence>
<evidence type="ECO:0000259" key="14">
    <source>
        <dbReference type="Pfam" id="PF19291"/>
    </source>
</evidence>